<accession>A0ABR7EXK5</accession>
<keyword evidence="1" id="KW-0472">Membrane</keyword>
<name>A0ABR7EXK5_9FIRM</name>
<dbReference type="Proteomes" id="UP000647235">
    <property type="component" value="Unassembled WGS sequence"/>
</dbReference>
<protein>
    <submittedName>
        <fullName evidence="4">DUF4234 domain-containing protein</fullName>
    </submittedName>
</protein>
<evidence type="ECO:0000313" key="4">
    <source>
        <dbReference type="EMBL" id="MBC5666028.1"/>
    </source>
</evidence>
<feature type="transmembrane region" description="Helical" evidence="1">
    <location>
        <begin position="116"/>
        <end position="136"/>
    </location>
</feature>
<feature type="domain" description="DUF4234" evidence="3">
    <location>
        <begin position="74"/>
        <end position="143"/>
    </location>
</feature>
<gene>
    <name evidence="4" type="ORF">H8S07_12345</name>
</gene>
<feature type="transmembrane region" description="Helical" evidence="1">
    <location>
        <begin position="76"/>
        <end position="96"/>
    </location>
</feature>
<evidence type="ECO:0000259" key="2">
    <source>
        <dbReference type="Pfam" id="PF13240"/>
    </source>
</evidence>
<organism evidence="4 5">
    <name type="scientific">Dorea hominis</name>
    <dbReference type="NCBI Taxonomy" id="2763040"/>
    <lineage>
        <taxon>Bacteria</taxon>
        <taxon>Bacillati</taxon>
        <taxon>Bacillota</taxon>
        <taxon>Clostridia</taxon>
        <taxon>Lachnospirales</taxon>
        <taxon>Lachnospiraceae</taxon>
        <taxon>Dorea</taxon>
    </lineage>
</organism>
<comment type="caution">
    <text evidence="4">The sequence shown here is derived from an EMBL/GenBank/DDBJ whole genome shotgun (WGS) entry which is preliminary data.</text>
</comment>
<dbReference type="InterPro" id="IPR026870">
    <property type="entry name" value="Zinc_ribbon_dom"/>
</dbReference>
<dbReference type="EMBL" id="JACOOY010000018">
    <property type="protein sequence ID" value="MBC5666028.1"/>
    <property type="molecule type" value="Genomic_DNA"/>
</dbReference>
<dbReference type="Pfam" id="PF13240">
    <property type="entry name" value="Zn_Ribbon_1"/>
    <property type="match status" value="1"/>
</dbReference>
<dbReference type="InterPro" id="IPR025328">
    <property type="entry name" value="DUF4234"/>
</dbReference>
<feature type="domain" description="Zinc-ribbon" evidence="2">
    <location>
        <begin position="2"/>
        <end position="23"/>
    </location>
</feature>
<keyword evidence="1" id="KW-1133">Transmembrane helix</keyword>
<keyword evidence="5" id="KW-1185">Reference proteome</keyword>
<evidence type="ECO:0000256" key="1">
    <source>
        <dbReference type="SAM" id="Phobius"/>
    </source>
</evidence>
<feature type="transmembrane region" description="Helical" evidence="1">
    <location>
        <begin position="157"/>
        <end position="183"/>
    </location>
</feature>
<proteinExistence type="predicted"/>
<dbReference type="RefSeq" id="WP_118519570.1">
    <property type="nucleotide sequence ID" value="NZ_JACOOY010000018.1"/>
</dbReference>
<dbReference type="Pfam" id="PF14018">
    <property type="entry name" value="DUF4234"/>
    <property type="match status" value="1"/>
</dbReference>
<sequence length="199" mass="22516">MFCTKCGAKLPDNAKFCPKCGNPCTIKKQFSEQVNQTFRSTERKMESEIHNVKQSFSSNDQMPAGRKERLQDDRSLAIYILLSIVTCGIYSYYFIYKMAHDVNIACEGDGEMTSGLAAFIILSFLTCGIYSFYWSYKIGNRLCTNAPRYGMTFPENGTTVLVWDLIGILLCGLGPFVAMHILIKNSNRICNAYNRQNNL</sequence>
<keyword evidence="1" id="KW-0812">Transmembrane</keyword>
<evidence type="ECO:0000259" key="3">
    <source>
        <dbReference type="Pfam" id="PF14018"/>
    </source>
</evidence>
<evidence type="ECO:0000313" key="5">
    <source>
        <dbReference type="Proteomes" id="UP000647235"/>
    </source>
</evidence>
<reference evidence="4 5" key="1">
    <citation type="submission" date="2020-08" db="EMBL/GenBank/DDBJ databases">
        <title>Genome public.</title>
        <authorList>
            <person name="Liu C."/>
            <person name="Sun Q."/>
        </authorList>
    </citation>
    <scope>NUCLEOTIDE SEQUENCE [LARGE SCALE GENOMIC DNA]</scope>
    <source>
        <strain evidence="4 5">NSJ-36</strain>
    </source>
</reference>